<keyword evidence="6" id="KW-1185">Reference proteome</keyword>
<dbReference type="InterPro" id="IPR007213">
    <property type="entry name" value="Ppm1/Ppm2/Tcmp"/>
</dbReference>
<protein>
    <submittedName>
        <fullName evidence="3">Class I SAM-dependent methyltransferase</fullName>
    </submittedName>
    <submittedName>
        <fullName evidence="4">O-Methyltransferase involved in polyketide biosynthesis</fullName>
    </submittedName>
</protein>
<dbReference type="Proteomes" id="UP000254603">
    <property type="component" value="Unassembled WGS sequence"/>
</dbReference>
<dbReference type="GO" id="GO:0008168">
    <property type="term" value="F:methyltransferase activity"/>
    <property type="evidence" value="ECO:0007669"/>
    <property type="project" value="UniProtKB-KW"/>
</dbReference>
<dbReference type="SUPFAM" id="SSF53335">
    <property type="entry name" value="S-adenosyl-L-methionine-dependent methyltransferases"/>
    <property type="match status" value="1"/>
</dbReference>
<evidence type="ECO:0000256" key="2">
    <source>
        <dbReference type="ARBA" id="ARBA00022679"/>
    </source>
</evidence>
<dbReference type="InterPro" id="IPR029063">
    <property type="entry name" value="SAM-dependent_MTases_sf"/>
</dbReference>
<dbReference type="OrthoDB" id="9800233at2"/>
<keyword evidence="2 4" id="KW-0808">Transferase</keyword>
<evidence type="ECO:0000256" key="1">
    <source>
        <dbReference type="ARBA" id="ARBA00022603"/>
    </source>
</evidence>
<gene>
    <name evidence="3" type="ORF">I6G29_01195</name>
    <name evidence="4" type="ORF">NCTC11997_00279</name>
</gene>
<reference evidence="4 5" key="1">
    <citation type="submission" date="2018-06" db="EMBL/GenBank/DDBJ databases">
        <authorList>
            <consortium name="Pathogen Informatics"/>
            <person name="Doyle S."/>
        </authorList>
    </citation>
    <scope>NUCLEOTIDE SEQUENCE [LARGE SCALE GENOMIC DNA]</scope>
    <source>
        <strain evidence="4 5">NCTC11997</strain>
    </source>
</reference>
<dbReference type="EMBL" id="CP065725">
    <property type="protein sequence ID" value="QPT40279.1"/>
    <property type="molecule type" value="Genomic_DNA"/>
</dbReference>
<dbReference type="InterPro" id="IPR016874">
    <property type="entry name" value="TcmP-like"/>
</dbReference>
<evidence type="ECO:0000313" key="5">
    <source>
        <dbReference type="Proteomes" id="UP000254603"/>
    </source>
</evidence>
<dbReference type="AlphaFoldDB" id="A0A378XCS2"/>
<dbReference type="STRING" id="1122619.GCA_000373745_00574"/>
<dbReference type="RefSeq" id="WP_018573748.1">
    <property type="nucleotide sequence ID" value="NZ_CP065725.1"/>
</dbReference>
<accession>A0A378XCS2</accession>
<dbReference type="PIRSF" id="PIRSF028177">
    <property type="entry name" value="Polyketide_synth_Omtfrase_TcmP"/>
    <property type="match status" value="1"/>
</dbReference>
<name>A0A378XCS2_9BURK</name>
<evidence type="ECO:0000313" key="4">
    <source>
        <dbReference type="EMBL" id="SUA50592.1"/>
    </source>
</evidence>
<dbReference type="GO" id="GO:0032259">
    <property type="term" value="P:methylation"/>
    <property type="evidence" value="ECO:0007669"/>
    <property type="project" value="UniProtKB-KW"/>
</dbReference>
<proteinExistence type="predicted"/>
<dbReference type="PANTHER" id="PTHR43619">
    <property type="entry name" value="S-ADENOSYL-L-METHIONINE-DEPENDENT METHYLTRANSFERASE YKTD-RELATED"/>
    <property type="match status" value="1"/>
</dbReference>
<reference evidence="3 6" key="2">
    <citation type="submission" date="2020-12" db="EMBL/GenBank/DDBJ databases">
        <title>FDA dAtabase for Regulatory Grade micrObial Sequences (FDA-ARGOS): Supporting development and validation of Infectious Disease Dx tests.</title>
        <authorList>
            <person name="Sproer C."/>
            <person name="Gronow S."/>
            <person name="Severitt S."/>
            <person name="Schroder I."/>
            <person name="Tallon L."/>
            <person name="Sadzewicz L."/>
            <person name="Zhao X."/>
            <person name="Boylan J."/>
            <person name="Ott S."/>
            <person name="Bowen H."/>
            <person name="Vavikolanu K."/>
            <person name="Mehta A."/>
            <person name="Aluvathingal J."/>
            <person name="Nadendla S."/>
            <person name="Lowell S."/>
            <person name="Myers T."/>
            <person name="Yan Y."/>
            <person name="Sichtig H."/>
        </authorList>
    </citation>
    <scope>NUCLEOTIDE SEQUENCE [LARGE SCALE GENOMIC DNA]</scope>
    <source>
        <strain evidence="3 6">FDAARGOS_872</strain>
    </source>
</reference>
<dbReference type="Pfam" id="PF04072">
    <property type="entry name" value="LCM"/>
    <property type="match status" value="1"/>
</dbReference>
<sequence length="274" mass="32071">MSKTKPCLQDSTADTLLLTLYARSIESQKPRPLIQDEYAVKLVEQIDYNFHLFDNIPTTSAAIALRSVHFDKVTRDFICCHKNPVVVIVGCGLDTRKQRLEDISHQAVFYQLDLPEVIDLREQLLPPDSNEHYIRGCLRKADWKDKLLKDHPEGEFIFLIEGVLMYFTESENRQFMTQLAERFSGAELHCDMFNHWMSQNTAFHEAISRTAATFKFGLNDEKQIESWHSKLKHEQTWLLSDYPDWYRMGLPFVSLYLVYHAVRTASKFLKFTIK</sequence>
<dbReference type="EMBL" id="UGSB01000001">
    <property type="protein sequence ID" value="SUA50592.1"/>
    <property type="molecule type" value="Genomic_DNA"/>
</dbReference>
<keyword evidence="1 4" id="KW-0489">Methyltransferase</keyword>
<organism evidence="4 5">
    <name type="scientific">Oligella ureolytica</name>
    <dbReference type="NCBI Taxonomy" id="90244"/>
    <lineage>
        <taxon>Bacteria</taxon>
        <taxon>Pseudomonadati</taxon>
        <taxon>Pseudomonadota</taxon>
        <taxon>Betaproteobacteria</taxon>
        <taxon>Burkholderiales</taxon>
        <taxon>Alcaligenaceae</taxon>
        <taxon>Oligella</taxon>
    </lineage>
</organism>
<dbReference type="PANTHER" id="PTHR43619:SF2">
    <property type="entry name" value="S-ADENOSYL-L-METHIONINE-DEPENDENT METHYLTRANSFERASES SUPERFAMILY PROTEIN"/>
    <property type="match status" value="1"/>
</dbReference>
<evidence type="ECO:0000313" key="3">
    <source>
        <dbReference type="EMBL" id="QPT40279.1"/>
    </source>
</evidence>
<dbReference type="Proteomes" id="UP000594903">
    <property type="component" value="Chromosome"/>
</dbReference>
<dbReference type="Gene3D" id="3.40.50.150">
    <property type="entry name" value="Vaccinia Virus protein VP39"/>
    <property type="match status" value="1"/>
</dbReference>
<evidence type="ECO:0000313" key="6">
    <source>
        <dbReference type="Proteomes" id="UP000594903"/>
    </source>
</evidence>